<dbReference type="EMBL" id="JAJHPV010000013">
    <property type="protein sequence ID" value="MCC6071629.1"/>
    <property type="molecule type" value="Genomic_DNA"/>
</dbReference>
<sequence length="169" mass="17383">MKNAAFLTLAAAFAASAAWATTTYNGANAPSGTHVQSGTPSCQVNGFVVTCSSYDLAGVGNTNATAELSATYSGTVMCKNPAGNIAPGQTQNPTIATSTGQLMPKNGRLTVPSLTSATQASIELALRQNTTCPNQKWEKLVQSGSIALVGYTYTLTFAGYNGPYITITD</sequence>
<evidence type="ECO:0000313" key="3">
    <source>
        <dbReference type="Proteomes" id="UP001198701"/>
    </source>
</evidence>
<evidence type="ECO:0000313" key="2">
    <source>
        <dbReference type="EMBL" id="MCC6071629.1"/>
    </source>
</evidence>
<keyword evidence="3" id="KW-1185">Reference proteome</keyword>
<reference evidence="2 3" key="1">
    <citation type="submission" date="2021-11" db="EMBL/GenBank/DDBJ databases">
        <authorList>
            <person name="Huq M.A."/>
        </authorList>
    </citation>
    <scope>NUCLEOTIDE SEQUENCE [LARGE SCALE GENOMIC DNA]</scope>
    <source>
        <strain evidence="2 3">MAHUQ-52</strain>
    </source>
</reference>
<keyword evidence="1" id="KW-0732">Signal</keyword>
<organism evidence="2 3">
    <name type="scientific">Massilia agrisoli</name>
    <dbReference type="NCBI Taxonomy" id="2892444"/>
    <lineage>
        <taxon>Bacteria</taxon>
        <taxon>Pseudomonadati</taxon>
        <taxon>Pseudomonadota</taxon>
        <taxon>Betaproteobacteria</taxon>
        <taxon>Burkholderiales</taxon>
        <taxon>Oxalobacteraceae</taxon>
        <taxon>Telluria group</taxon>
        <taxon>Massilia</taxon>
    </lineage>
</organism>
<feature type="signal peptide" evidence="1">
    <location>
        <begin position="1"/>
        <end position="20"/>
    </location>
</feature>
<dbReference type="Proteomes" id="UP001198701">
    <property type="component" value="Unassembled WGS sequence"/>
</dbReference>
<dbReference type="RefSeq" id="WP_229432528.1">
    <property type="nucleotide sequence ID" value="NZ_JAJHPV010000013.1"/>
</dbReference>
<name>A0ABS8IWL5_9BURK</name>
<comment type="caution">
    <text evidence="2">The sequence shown here is derived from an EMBL/GenBank/DDBJ whole genome shotgun (WGS) entry which is preliminary data.</text>
</comment>
<proteinExistence type="predicted"/>
<feature type="chain" id="PRO_5045524229" evidence="1">
    <location>
        <begin position="21"/>
        <end position="169"/>
    </location>
</feature>
<protein>
    <submittedName>
        <fullName evidence="2">Uncharacterized protein</fullName>
    </submittedName>
</protein>
<accession>A0ABS8IWL5</accession>
<evidence type="ECO:0000256" key="1">
    <source>
        <dbReference type="SAM" id="SignalP"/>
    </source>
</evidence>
<gene>
    <name evidence="2" type="ORF">LMJ30_11725</name>
</gene>